<accession>A0A1H3EB70</accession>
<dbReference type="RefSeq" id="WP_074920519.1">
    <property type="nucleotide sequence ID" value="NZ_CP141274.1"/>
</dbReference>
<dbReference type="Proteomes" id="UP000183417">
    <property type="component" value="Unassembled WGS sequence"/>
</dbReference>
<organism evidence="1 2">
    <name type="scientific">Delftia lacustris</name>
    <dbReference type="NCBI Taxonomy" id="558537"/>
    <lineage>
        <taxon>Bacteria</taxon>
        <taxon>Pseudomonadati</taxon>
        <taxon>Pseudomonadota</taxon>
        <taxon>Betaproteobacteria</taxon>
        <taxon>Burkholderiales</taxon>
        <taxon>Comamonadaceae</taxon>
        <taxon>Delftia</taxon>
    </lineage>
</organism>
<dbReference type="EMBL" id="FNPE01000001">
    <property type="protein sequence ID" value="SDX75498.1"/>
    <property type="molecule type" value="Genomic_DNA"/>
</dbReference>
<dbReference type="GeneID" id="94694912"/>
<reference evidence="1 2" key="1">
    <citation type="submission" date="2016-10" db="EMBL/GenBank/DDBJ databases">
        <authorList>
            <person name="de Groot N.N."/>
        </authorList>
    </citation>
    <scope>NUCLEOTIDE SEQUENCE [LARGE SCALE GENOMIC DNA]</scope>
    <source>
        <strain evidence="1 2">LMG 24775</strain>
    </source>
</reference>
<name>A0A1H3EB70_9BURK</name>
<evidence type="ECO:0000313" key="1">
    <source>
        <dbReference type="EMBL" id="SDX75498.1"/>
    </source>
</evidence>
<evidence type="ECO:0000313" key="2">
    <source>
        <dbReference type="Proteomes" id="UP000183417"/>
    </source>
</evidence>
<sequence>MRRRAASRPRVRGMTLLELLVALSIMAISLALIYRAVSGSARGVSKLEQNQGVALLADSLMDAFPMVDPGGTQASGQDGVYAWQVASAPFSVGGLPETAVPLHALRITISVENRSWVFETLRPQRPLQQGEVTR</sequence>
<dbReference type="NCBIfam" id="TIGR02532">
    <property type="entry name" value="IV_pilin_GFxxxE"/>
    <property type="match status" value="1"/>
</dbReference>
<proteinExistence type="predicted"/>
<gene>
    <name evidence="1" type="ORF">SAMN05421547_101101</name>
</gene>
<dbReference type="Pfam" id="PF07963">
    <property type="entry name" value="N_methyl"/>
    <property type="match status" value="1"/>
</dbReference>
<dbReference type="AlphaFoldDB" id="A0A1H3EB70"/>
<protein>
    <submittedName>
        <fullName evidence="1">General secretion pathway protein I</fullName>
    </submittedName>
</protein>
<dbReference type="InterPro" id="IPR012902">
    <property type="entry name" value="N_methyl_site"/>
</dbReference>
<dbReference type="PROSITE" id="PS00409">
    <property type="entry name" value="PROKAR_NTER_METHYL"/>
    <property type="match status" value="1"/>
</dbReference>